<dbReference type="STRING" id="3218.A0A2K1KZR5"/>
<dbReference type="EMBL" id="ABEU02000002">
    <property type="protein sequence ID" value="PNR59268.1"/>
    <property type="molecule type" value="Genomic_DNA"/>
</dbReference>
<protein>
    <recommendedName>
        <fullName evidence="4">Reverse transcriptase domain-containing protein</fullName>
    </recommendedName>
</protein>
<reference evidence="1 3" key="2">
    <citation type="journal article" date="2018" name="Plant J.">
        <title>The Physcomitrella patens chromosome-scale assembly reveals moss genome structure and evolution.</title>
        <authorList>
            <person name="Lang D."/>
            <person name="Ullrich K.K."/>
            <person name="Murat F."/>
            <person name="Fuchs J."/>
            <person name="Jenkins J."/>
            <person name="Haas F.B."/>
            <person name="Piednoel M."/>
            <person name="Gundlach H."/>
            <person name="Van Bel M."/>
            <person name="Meyberg R."/>
            <person name="Vives C."/>
            <person name="Morata J."/>
            <person name="Symeonidi A."/>
            <person name="Hiss M."/>
            <person name="Muchero W."/>
            <person name="Kamisugi Y."/>
            <person name="Saleh O."/>
            <person name="Blanc G."/>
            <person name="Decker E.L."/>
            <person name="van Gessel N."/>
            <person name="Grimwood J."/>
            <person name="Hayes R.D."/>
            <person name="Graham S.W."/>
            <person name="Gunter L.E."/>
            <person name="McDaniel S.F."/>
            <person name="Hoernstein S.N.W."/>
            <person name="Larsson A."/>
            <person name="Li F.W."/>
            <person name="Perroud P.F."/>
            <person name="Phillips J."/>
            <person name="Ranjan P."/>
            <person name="Rokshar D.S."/>
            <person name="Rothfels C.J."/>
            <person name="Schneider L."/>
            <person name="Shu S."/>
            <person name="Stevenson D.W."/>
            <person name="Thummler F."/>
            <person name="Tillich M."/>
            <person name="Villarreal Aguilar J.C."/>
            <person name="Widiez T."/>
            <person name="Wong G.K."/>
            <person name="Wymore A."/>
            <person name="Zhang Y."/>
            <person name="Zimmer A.D."/>
            <person name="Quatrano R.S."/>
            <person name="Mayer K.F.X."/>
            <person name="Goodstein D."/>
            <person name="Casacuberta J.M."/>
            <person name="Vandepoele K."/>
            <person name="Reski R."/>
            <person name="Cuming A.C."/>
            <person name="Tuskan G.A."/>
            <person name="Maumus F."/>
            <person name="Salse J."/>
            <person name="Schmutz J."/>
            <person name="Rensing S.A."/>
        </authorList>
    </citation>
    <scope>NUCLEOTIDE SEQUENCE [LARGE SCALE GENOMIC DNA]</scope>
    <source>
        <strain evidence="2 3">cv. Gransden 2004</strain>
    </source>
</reference>
<dbReference type="RefSeq" id="XP_024361148.1">
    <property type="nucleotide sequence ID" value="XM_024505380.2"/>
</dbReference>
<dbReference type="Gramene" id="Pp3c2_1860V3.2">
    <property type="protein sequence ID" value="Pp3c2_1860V3.2"/>
    <property type="gene ID" value="Pp3c2_1860"/>
</dbReference>
<gene>
    <name evidence="2" type="primary">LOC112275216</name>
    <name evidence="1" type="ORF">PHYPA_002059</name>
</gene>
<dbReference type="GeneID" id="112275216"/>
<accession>A0A2K1KZR5</accession>
<evidence type="ECO:0008006" key="4">
    <source>
        <dbReference type="Google" id="ProtNLM"/>
    </source>
</evidence>
<dbReference type="PANTHER" id="PTHR33642">
    <property type="entry name" value="COX1/OXI3 INTRON 1 PROTEIN-RELATED"/>
    <property type="match status" value="1"/>
</dbReference>
<dbReference type="EnsemblPlants" id="Pp3c2_1860V3.1">
    <property type="protein sequence ID" value="Pp3c2_1860V3.1"/>
    <property type="gene ID" value="Pp3c2_1860"/>
</dbReference>
<dbReference type="KEGG" id="ppp:112275216"/>
<reference evidence="2" key="3">
    <citation type="submission" date="2020-12" db="UniProtKB">
        <authorList>
            <consortium name="EnsemblPlants"/>
        </authorList>
    </citation>
    <scope>IDENTIFICATION</scope>
</reference>
<dbReference type="Proteomes" id="UP000006727">
    <property type="component" value="Chromosome 2"/>
</dbReference>
<proteinExistence type="predicted"/>
<evidence type="ECO:0000313" key="2">
    <source>
        <dbReference type="EnsemblPlants" id="Pp3c2_1860V3.1"/>
    </source>
</evidence>
<dbReference type="GO" id="GO:0003964">
    <property type="term" value="F:RNA-directed DNA polymerase activity"/>
    <property type="evidence" value="ECO:0000318"/>
    <property type="project" value="GO_Central"/>
</dbReference>
<dbReference type="GO" id="GO:0005739">
    <property type="term" value="C:mitochondrion"/>
    <property type="evidence" value="ECO:0000318"/>
    <property type="project" value="GO_Central"/>
</dbReference>
<organism evidence="1">
    <name type="scientific">Physcomitrium patens</name>
    <name type="common">Spreading-leaved earth moss</name>
    <name type="synonym">Physcomitrella patens</name>
    <dbReference type="NCBI Taxonomy" id="3218"/>
    <lineage>
        <taxon>Eukaryota</taxon>
        <taxon>Viridiplantae</taxon>
        <taxon>Streptophyta</taxon>
        <taxon>Embryophyta</taxon>
        <taxon>Bryophyta</taxon>
        <taxon>Bryophytina</taxon>
        <taxon>Bryopsida</taxon>
        <taxon>Funariidae</taxon>
        <taxon>Funariales</taxon>
        <taxon>Funariaceae</taxon>
        <taxon>Physcomitrium</taxon>
    </lineage>
</organism>
<dbReference type="AlphaFoldDB" id="A0A2K1KZR5"/>
<dbReference type="GO" id="GO:0006315">
    <property type="term" value="P:homing of group II introns"/>
    <property type="evidence" value="ECO:0000318"/>
    <property type="project" value="GO_Central"/>
</dbReference>
<keyword evidence="3" id="KW-1185">Reference proteome</keyword>
<reference evidence="1 3" key="1">
    <citation type="journal article" date="2008" name="Science">
        <title>The Physcomitrella genome reveals evolutionary insights into the conquest of land by plants.</title>
        <authorList>
            <person name="Rensing S."/>
            <person name="Lang D."/>
            <person name="Zimmer A."/>
            <person name="Terry A."/>
            <person name="Salamov A."/>
            <person name="Shapiro H."/>
            <person name="Nishiyama T."/>
            <person name="Perroud P.-F."/>
            <person name="Lindquist E."/>
            <person name="Kamisugi Y."/>
            <person name="Tanahashi T."/>
            <person name="Sakakibara K."/>
            <person name="Fujita T."/>
            <person name="Oishi K."/>
            <person name="Shin-I T."/>
            <person name="Kuroki Y."/>
            <person name="Toyoda A."/>
            <person name="Suzuki Y."/>
            <person name="Hashimoto A."/>
            <person name="Yamaguchi K."/>
            <person name="Sugano A."/>
            <person name="Kohara Y."/>
            <person name="Fujiyama A."/>
            <person name="Anterola A."/>
            <person name="Aoki S."/>
            <person name="Ashton N."/>
            <person name="Barbazuk W.B."/>
            <person name="Barker E."/>
            <person name="Bennetzen J."/>
            <person name="Bezanilla M."/>
            <person name="Blankenship R."/>
            <person name="Cho S.H."/>
            <person name="Dutcher S."/>
            <person name="Estelle M."/>
            <person name="Fawcett J.A."/>
            <person name="Gundlach H."/>
            <person name="Hanada K."/>
            <person name="Heyl A."/>
            <person name="Hicks K.A."/>
            <person name="Hugh J."/>
            <person name="Lohr M."/>
            <person name="Mayer K."/>
            <person name="Melkozernov A."/>
            <person name="Murata T."/>
            <person name="Nelson D."/>
            <person name="Pils B."/>
            <person name="Prigge M."/>
            <person name="Reiss B."/>
            <person name="Renner T."/>
            <person name="Rombauts S."/>
            <person name="Rushton P."/>
            <person name="Sanderfoot A."/>
            <person name="Schween G."/>
            <person name="Shiu S.-H."/>
            <person name="Stueber K."/>
            <person name="Theodoulou F.L."/>
            <person name="Tu H."/>
            <person name="Van de Peer Y."/>
            <person name="Verrier P.J."/>
            <person name="Waters E."/>
            <person name="Wood A."/>
            <person name="Yang L."/>
            <person name="Cove D."/>
            <person name="Cuming A."/>
            <person name="Hasebe M."/>
            <person name="Lucas S."/>
            <person name="Mishler D.B."/>
            <person name="Reski R."/>
            <person name="Grigoriev I."/>
            <person name="Quatrano R.S."/>
            <person name="Boore J.L."/>
        </authorList>
    </citation>
    <scope>NUCLEOTIDE SEQUENCE [LARGE SCALE GENOMIC DNA]</scope>
    <source>
        <strain evidence="2 3">cv. Gransden 2004</strain>
    </source>
</reference>
<evidence type="ECO:0000313" key="3">
    <source>
        <dbReference type="Proteomes" id="UP000006727"/>
    </source>
</evidence>
<sequence length="498" mass="57798">MANRGLLRQSKSNCPSFLLFSRCTSASCSSCISTPFSSLAALDNCRTSSFRSCRIFRSWSKLFVGEREAVNMYHSTRILQLDALLQQSSSAILKRIAKDWVEKSCTNFGQSRELTSMFQRVGTSRGQETRRATKGWRICRPEDGVGILRKPTVSQWHRDQNESIWFASSRGFPIPLSQVVRYVSFSATRKEQRNFRGFRDGDMQVGDSKEDLELYMKSKYNQENLKTNENQSEEEEFSDPIQHDDVEEDLLWKLRPNHEGKYDNVIAVLGDPQVLAAAHEKLNERRRNWTLATPELEVSHIPKENRSSNSREIDWNWFKEAAFQLRTGSYPFKPVKRLGIARRGRGEARHLSFVRPKDQVIQEAMRCILQRIFEPIFSVHDSGFRPNTNVHTALKSVKYGWKGISWFLQFDVRIADHGPVQKRLLKILGERIQDEVFLDILRQMFEVSTIWVHTATEEDQPEGSVLSPMLGHIYFHHLDLEINRIREEINSRSDTHLK</sequence>
<dbReference type="OrthoDB" id="658143at2759"/>
<dbReference type="Gramene" id="Pp3c2_1860V3.1">
    <property type="protein sequence ID" value="Pp3c2_1860V3.1"/>
    <property type="gene ID" value="Pp3c2_1860"/>
</dbReference>
<dbReference type="PaxDb" id="3218-PP1S243_69V6.1"/>
<dbReference type="CDD" id="cd01651">
    <property type="entry name" value="RT_G2_intron"/>
    <property type="match status" value="1"/>
</dbReference>
<evidence type="ECO:0000313" key="1">
    <source>
        <dbReference type="EMBL" id="PNR59268.1"/>
    </source>
</evidence>
<dbReference type="EnsemblPlants" id="Pp3c2_1860V3.2">
    <property type="protein sequence ID" value="Pp3c2_1860V3.2"/>
    <property type="gene ID" value="Pp3c2_1860"/>
</dbReference>
<dbReference type="PANTHER" id="PTHR33642:SF3">
    <property type="entry name" value="NUCLEAR INTRON MATURASE 4, MITOCHONDRIAL"/>
    <property type="match status" value="1"/>
</dbReference>
<name>A0A2K1KZR5_PHYPA</name>